<comment type="caution">
    <text evidence="1">The sequence shown here is derived from an EMBL/GenBank/DDBJ whole genome shotgun (WGS) entry which is preliminary data.</text>
</comment>
<dbReference type="AlphaFoldDB" id="A0A918JSJ3"/>
<protein>
    <recommendedName>
        <fullName evidence="3">DUF937 domain-containing protein</fullName>
    </recommendedName>
</protein>
<gene>
    <name evidence="1" type="ORF">GCM10007384_02650</name>
</gene>
<organism evidence="1 2">
    <name type="scientific">Aquimarina muelleri</name>
    <dbReference type="NCBI Taxonomy" id="279356"/>
    <lineage>
        <taxon>Bacteria</taxon>
        <taxon>Pseudomonadati</taxon>
        <taxon>Bacteroidota</taxon>
        <taxon>Flavobacteriia</taxon>
        <taxon>Flavobacteriales</taxon>
        <taxon>Flavobacteriaceae</taxon>
        <taxon>Aquimarina</taxon>
    </lineage>
</organism>
<reference evidence="1 2" key="1">
    <citation type="journal article" date="2014" name="Int. J. Syst. Evol. Microbiol.">
        <title>Complete genome sequence of Corynebacterium casei LMG S-19264T (=DSM 44701T), isolated from a smear-ripened cheese.</title>
        <authorList>
            <consortium name="US DOE Joint Genome Institute (JGI-PGF)"/>
            <person name="Walter F."/>
            <person name="Albersmeier A."/>
            <person name="Kalinowski J."/>
            <person name="Ruckert C."/>
        </authorList>
    </citation>
    <scope>NUCLEOTIDE SEQUENCE [LARGE SCALE GENOMIC DNA]</scope>
    <source>
        <strain evidence="1 2">KCTC 12285</strain>
    </source>
</reference>
<accession>A0A918JSJ3</accession>
<evidence type="ECO:0008006" key="3">
    <source>
        <dbReference type="Google" id="ProtNLM"/>
    </source>
</evidence>
<keyword evidence="2" id="KW-1185">Reference proteome</keyword>
<evidence type="ECO:0000313" key="1">
    <source>
        <dbReference type="EMBL" id="GGX04327.1"/>
    </source>
</evidence>
<dbReference type="EMBL" id="BMWS01000001">
    <property type="protein sequence ID" value="GGX04327.1"/>
    <property type="molecule type" value="Genomic_DNA"/>
</dbReference>
<dbReference type="Proteomes" id="UP000601108">
    <property type="component" value="Unassembled WGS sequence"/>
</dbReference>
<evidence type="ECO:0000313" key="2">
    <source>
        <dbReference type="Proteomes" id="UP000601108"/>
    </source>
</evidence>
<name>A0A918JSJ3_9FLAO</name>
<proteinExistence type="predicted"/>
<dbReference type="InterPro" id="IPR009282">
    <property type="entry name" value="DUF937"/>
</dbReference>
<dbReference type="Pfam" id="PF06078">
    <property type="entry name" value="DUF937"/>
    <property type="match status" value="2"/>
</dbReference>
<sequence length="251" mass="25347">MFFIPKNCLSSFFNKIKQLLVNNFNIKNVNLGSLKTLLTMSGILDLLNSPMGKQIISGVSSQTGQSADKTGDLLSMAMPVLMGAMQRNASTPEGASGLLGAITGKHSGSILDNLGGLFEGGVDESVTNDGAGILGHILGGKQPAVENALSQKSGIDAGSVAQILKVAAPILLGVLGKQAKQSNVNDSNGLSSLLGTMSGGSKGSQQQSLIESFLDADGDGSILDDVAGMLLSSGGKKKGGLGGLLGGLFGK</sequence>